<comment type="caution">
    <text evidence="1">The sequence shown here is derived from an EMBL/GenBank/DDBJ whole genome shotgun (WGS) entry which is preliminary data.</text>
</comment>
<dbReference type="PATRIC" id="fig|396014.3.peg.1526"/>
<accession>Z9JUF8</accession>
<dbReference type="HOGENOM" id="CLU_007383_11_2_11"/>
<dbReference type="EMBL" id="JDYK01000006">
    <property type="protein sequence ID" value="EWS81648.1"/>
    <property type="molecule type" value="Genomic_DNA"/>
</dbReference>
<dbReference type="Gene3D" id="3.40.50.720">
    <property type="entry name" value="NAD(P)-binding Rossmann-like Domain"/>
    <property type="match status" value="1"/>
</dbReference>
<reference evidence="1 2" key="1">
    <citation type="submission" date="2014-02" db="EMBL/GenBank/DDBJ databases">
        <title>Genome sequence of Brachybacterium phenoliresistens strain W13A50.</title>
        <authorList>
            <person name="Wang X."/>
        </authorList>
    </citation>
    <scope>NUCLEOTIDE SEQUENCE [LARGE SCALE GENOMIC DNA]</scope>
    <source>
        <strain evidence="1 2">W13A50</strain>
    </source>
</reference>
<dbReference type="InterPro" id="IPR036291">
    <property type="entry name" value="NAD(P)-bd_dom_sf"/>
</dbReference>
<sequence length="264" mass="28189">MLLVGCGKLGTRLGRRLLEGGDEVLALRRAPDDLPEGFVPIAADLSEPLPEPLPAVDAMVITLPPGDAELGYRAPLRHLADVLPRVPTRTVFVSSTRVLEGLGGAEPLTEAAVPQPTSVRGLALRDGEERARDLFGALVVRPAGIYGPGRDHLVRGVRAGRAVDHSRRTNRIHETDLVRTLALLLDLEDPPPLLHAVDDSPALLGEVLAHIADRLELPLPASLEPRRGGGTVLSGRLLAELLGPLEVPDFRAGYDAIIAADQHR</sequence>
<organism evidence="1 2">
    <name type="scientific">Brachybacterium phenoliresistens</name>
    <dbReference type="NCBI Taxonomy" id="396014"/>
    <lineage>
        <taxon>Bacteria</taxon>
        <taxon>Bacillati</taxon>
        <taxon>Actinomycetota</taxon>
        <taxon>Actinomycetes</taxon>
        <taxon>Micrococcales</taxon>
        <taxon>Dermabacteraceae</taxon>
        <taxon>Brachybacterium</taxon>
    </lineage>
</organism>
<dbReference type="Proteomes" id="UP000023067">
    <property type="component" value="Unassembled WGS sequence"/>
</dbReference>
<dbReference type="AlphaFoldDB" id="Z9JUF8"/>
<name>Z9JUF8_9MICO</name>
<proteinExistence type="predicted"/>
<evidence type="ECO:0008006" key="3">
    <source>
        <dbReference type="Google" id="ProtNLM"/>
    </source>
</evidence>
<dbReference type="STRING" id="396014.BF93_15905"/>
<gene>
    <name evidence="1" type="ORF">BF93_15905</name>
</gene>
<dbReference type="SUPFAM" id="SSF51735">
    <property type="entry name" value="NAD(P)-binding Rossmann-fold domains"/>
    <property type="match status" value="1"/>
</dbReference>
<evidence type="ECO:0000313" key="2">
    <source>
        <dbReference type="Proteomes" id="UP000023067"/>
    </source>
</evidence>
<protein>
    <recommendedName>
        <fullName evidence="3">Nucleoside-diphosphate sugar epimerase</fullName>
    </recommendedName>
</protein>
<dbReference type="eggNOG" id="COG0451">
    <property type="taxonomic scope" value="Bacteria"/>
</dbReference>
<evidence type="ECO:0000313" key="1">
    <source>
        <dbReference type="EMBL" id="EWS81648.1"/>
    </source>
</evidence>
<keyword evidence="2" id="KW-1185">Reference proteome</keyword>